<gene>
    <name evidence="1" type="ORF">BDDG_12356</name>
</gene>
<name>A0A0J9EP57_AJEDA</name>
<organism evidence="1">
    <name type="scientific">Ajellomyces dermatitidis (strain ATCC 18188 / CBS 674.68)</name>
    <name type="common">Blastomyces dermatitidis</name>
    <dbReference type="NCBI Taxonomy" id="653446"/>
    <lineage>
        <taxon>Eukaryota</taxon>
        <taxon>Fungi</taxon>
        <taxon>Dikarya</taxon>
        <taxon>Ascomycota</taxon>
        <taxon>Pezizomycotina</taxon>
        <taxon>Eurotiomycetes</taxon>
        <taxon>Eurotiomycetidae</taxon>
        <taxon>Onygenales</taxon>
        <taxon>Ajellomycetaceae</taxon>
        <taxon>Blastomyces</taxon>
    </lineage>
</organism>
<evidence type="ECO:0000313" key="1">
    <source>
        <dbReference type="EMBL" id="KMW67826.1"/>
    </source>
</evidence>
<proteinExistence type="predicted"/>
<sequence>MRSAMGSECSYDRGLFDGSIGGFLFEKSSEFVVERLEGVEVEDKEQKLAEKKRIKILFRSQMCFIIQNIEKTALLSEHVNLLTTEIKPETADQKMQDFEIQIDLTEREQQKPFSEKIVKRDFEIIIISDKKKKKKKK</sequence>
<dbReference type="AlphaFoldDB" id="A0A0J9EP57"/>
<dbReference type="EMBL" id="GG749435">
    <property type="protein sequence ID" value="KMW67826.1"/>
    <property type="molecule type" value="Genomic_DNA"/>
</dbReference>
<reference evidence="1" key="1">
    <citation type="submission" date="2010-03" db="EMBL/GenBank/DDBJ databases">
        <title>Annotation of Blastomyces dermatitidis strain ATCC 18188.</title>
        <authorList>
            <consortium name="The Broad Institute Genome Sequencing Platform"/>
            <consortium name="Broad Institute Genome Sequencing Center for Infectious Disease."/>
            <person name="Cuomo C."/>
            <person name="Klein B."/>
            <person name="Sullivan T."/>
            <person name="Heitman J."/>
            <person name="Young S."/>
            <person name="Zeng Q."/>
            <person name="Gargeya S."/>
            <person name="Alvarado L."/>
            <person name="Berlin A.M."/>
            <person name="Chapman S.B."/>
            <person name="Chen Z."/>
            <person name="Freedman E."/>
            <person name="Gellesch M."/>
            <person name="Goldberg J."/>
            <person name="Griggs A."/>
            <person name="Gujja S."/>
            <person name="Heilman E."/>
            <person name="Heiman D."/>
            <person name="Howarth C."/>
            <person name="Mehta T."/>
            <person name="Neiman D."/>
            <person name="Pearson M."/>
            <person name="Roberts A."/>
            <person name="Saif S."/>
            <person name="Shea T."/>
            <person name="Shenoy N."/>
            <person name="Sisk P."/>
            <person name="Stolte C."/>
            <person name="Sykes S."/>
            <person name="White J."/>
            <person name="Yandava C."/>
            <person name="Haas B."/>
            <person name="Nusbaum C."/>
            <person name="Birren B."/>
        </authorList>
    </citation>
    <scope>NUCLEOTIDE SEQUENCE</scope>
    <source>
        <strain evidence="1">ATCC 18188</strain>
    </source>
</reference>
<accession>A0A0J9EP57</accession>
<protein>
    <submittedName>
        <fullName evidence="1">Uncharacterized protein</fullName>
    </submittedName>
</protein>
<dbReference type="Proteomes" id="UP000007802">
    <property type="component" value="Unassembled WGS sequence"/>
</dbReference>